<feature type="transmembrane region" description="Helical" evidence="6">
    <location>
        <begin position="451"/>
        <end position="470"/>
    </location>
</feature>
<evidence type="ECO:0000256" key="2">
    <source>
        <dbReference type="ARBA" id="ARBA00022692"/>
    </source>
</evidence>
<feature type="transmembrane region" description="Helical" evidence="6">
    <location>
        <begin position="247"/>
        <end position="268"/>
    </location>
</feature>
<dbReference type="InterPro" id="IPR036259">
    <property type="entry name" value="MFS_trans_sf"/>
</dbReference>
<evidence type="ECO:0000313" key="9">
    <source>
        <dbReference type="Proteomes" id="UP001408356"/>
    </source>
</evidence>
<feature type="transmembrane region" description="Helical" evidence="6">
    <location>
        <begin position="543"/>
        <end position="564"/>
    </location>
</feature>
<organism evidence="8 9">
    <name type="scientific">Seiridium unicorne</name>
    <dbReference type="NCBI Taxonomy" id="138068"/>
    <lineage>
        <taxon>Eukaryota</taxon>
        <taxon>Fungi</taxon>
        <taxon>Dikarya</taxon>
        <taxon>Ascomycota</taxon>
        <taxon>Pezizomycotina</taxon>
        <taxon>Sordariomycetes</taxon>
        <taxon>Xylariomycetidae</taxon>
        <taxon>Amphisphaeriales</taxon>
        <taxon>Sporocadaceae</taxon>
        <taxon>Seiridium</taxon>
    </lineage>
</organism>
<protein>
    <submittedName>
        <fullName evidence="8">Major facilitator superfamily domain-containing protein</fullName>
    </submittedName>
</protein>
<dbReference type="Gene3D" id="1.20.1250.20">
    <property type="entry name" value="MFS general substrate transporter like domains"/>
    <property type="match status" value="1"/>
</dbReference>
<dbReference type="InterPro" id="IPR020846">
    <property type="entry name" value="MFS_dom"/>
</dbReference>
<dbReference type="PROSITE" id="PS50850">
    <property type="entry name" value="MFS"/>
    <property type="match status" value="1"/>
</dbReference>
<reference evidence="8 9" key="1">
    <citation type="journal article" date="2024" name="J. Plant Pathol.">
        <title>Sequence and assembly of the genome of Seiridium unicorne, isolate CBS 538.82, causal agent of cypress canker disease.</title>
        <authorList>
            <person name="Scali E."/>
            <person name="Rocca G.D."/>
            <person name="Danti R."/>
            <person name="Garbelotto M."/>
            <person name="Barberini S."/>
            <person name="Baroncelli R."/>
            <person name="Emiliani G."/>
        </authorList>
    </citation>
    <scope>NUCLEOTIDE SEQUENCE [LARGE SCALE GENOMIC DNA]</scope>
    <source>
        <strain evidence="8 9">BM-138-508</strain>
    </source>
</reference>
<keyword evidence="4 6" id="KW-0472">Membrane</keyword>
<dbReference type="EMBL" id="JARVKF010000035">
    <property type="protein sequence ID" value="KAK9424487.1"/>
    <property type="molecule type" value="Genomic_DNA"/>
</dbReference>
<dbReference type="InterPro" id="IPR005829">
    <property type="entry name" value="Sugar_transporter_CS"/>
</dbReference>
<feature type="transmembrane region" description="Helical" evidence="6">
    <location>
        <begin position="188"/>
        <end position="207"/>
    </location>
</feature>
<evidence type="ECO:0000256" key="6">
    <source>
        <dbReference type="SAM" id="Phobius"/>
    </source>
</evidence>
<dbReference type="Pfam" id="PF07690">
    <property type="entry name" value="MFS_1"/>
    <property type="match status" value="2"/>
</dbReference>
<evidence type="ECO:0000256" key="1">
    <source>
        <dbReference type="ARBA" id="ARBA00004141"/>
    </source>
</evidence>
<feature type="transmembrane region" description="Helical" evidence="6">
    <location>
        <begin position="120"/>
        <end position="140"/>
    </location>
</feature>
<proteinExistence type="predicted"/>
<feature type="domain" description="Major facilitator superfamily (MFS) profile" evidence="7">
    <location>
        <begin position="122"/>
        <end position="570"/>
    </location>
</feature>
<evidence type="ECO:0000256" key="5">
    <source>
        <dbReference type="SAM" id="MobiDB-lite"/>
    </source>
</evidence>
<evidence type="ECO:0000256" key="4">
    <source>
        <dbReference type="ARBA" id="ARBA00023136"/>
    </source>
</evidence>
<feature type="transmembrane region" description="Helical" evidence="6">
    <location>
        <begin position="410"/>
        <end position="430"/>
    </location>
</feature>
<feature type="compositionally biased region" description="Basic and acidic residues" evidence="5">
    <location>
        <begin position="18"/>
        <end position="38"/>
    </location>
</feature>
<feature type="transmembrane region" description="Helical" evidence="6">
    <location>
        <begin position="372"/>
        <end position="398"/>
    </location>
</feature>
<feature type="transmembrane region" description="Helical" evidence="6">
    <location>
        <begin position="296"/>
        <end position="316"/>
    </location>
</feature>
<keyword evidence="9" id="KW-1185">Reference proteome</keyword>
<feature type="transmembrane region" description="Helical" evidence="6">
    <location>
        <begin position="152"/>
        <end position="176"/>
    </location>
</feature>
<feature type="transmembrane region" description="Helical" evidence="6">
    <location>
        <begin position="213"/>
        <end position="235"/>
    </location>
</feature>
<dbReference type="CDD" id="cd17323">
    <property type="entry name" value="MFS_Tpo1_MDR_like"/>
    <property type="match status" value="1"/>
</dbReference>
<dbReference type="PANTHER" id="PTHR23502">
    <property type="entry name" value="MAJOR FACILITATOR SUPERFAMILY"/>
    <property type="match status" value="1"/>
</dbReference>
<dbReference type="SUPFAM" id="SSF103473">
    <property type="entry name" value="MFS general substrate transporter"/>
    <property type="match status" value="1"/>
</dbReference>
<keyword evidence="2 6" id="KW-0812">Transmembrane</keyword>
<gene>
    <name evidence="8" type="ORF">SUNI508_03363</name>
</gene>
<evidence type="ECO:0000259" key="7">
    <source>
        <dbReference type="PROSITE" id="PS50850"/>
    </source>
</evidence>
<feature type="compositionally biased region" description="Polar residues" evidence="5">
    <location>
        <begin position="52"/>
        <end position="71"/>
    </location>
</feature>
<accession>A0ABR2VC50</accession>
<evidence type="ECO:0000256" key="3">
    <source>
        <dbReference type="ARBA" id="ARBA00022989"/>
    </source>
</evidence>
<keyword evidence="3 6" id="KW-1133">Transmembrane helix</keyword>
<feature type="region of interest" description="Disordered" evidence="5">
    <location>
        <begin position="1"/>
        <end position="98"/>
    </location>
</feature>
<dbReference type="PANTHER" id="PTHR23502:SF7">
    <property type="entry name" value="DRUG_PROTON ANTIPORTER YHK8-RELATED"/>
    <property type="match status" value="1"/>
</dbReference>
<comment type="subcellular location">
    <subcellularLocation>
        <location evidence="1">Membrane</location>
        <topology evidence="1">Multi-pass membrane protein</topology>
    </subcellularLocation>
</comment>
<dbReference type="Proteomes" id="UP001408356">
    <property type="component" value="Unassembled WGS sequence"/>
</dbReference>
<comment type="caution">
    <text evidence="8">The sequence shown here is derived from an EMBL/GenBank/DDBJ whole genome shotgun (WGS) entry which is preliminary data.</text>
</comment>
<dbReference type="PROSITE" id="PS00216">
    <property type="entry name" value="SUGAR_TRANSPORT_1"/>
    <property type="match status" value="1"/>
</dbReference>
<name>A0ABR2VC50_9PEZI</name>
<feature type="transmembrane region" description="Helical" evidence="6">
    <location>
        <begin position="476"/>
        <end position="503"/>
    </location>
</feature>
<feature type="transmembrane region" description="Helical" evidence="6">
    <location>
        <begin position="515"/>
        <end position="537"/>
    </location>
</feature>
<dbReference type="InterPro" id="IPR011701">
    <property type="entry name" value="MFS"/>
</dbReference>
<evidence type="ECO:0000313" key="8">
    <source>
        <dbReference type="EMBL" id="KAK9424487.1"/>
    </source>
</evidence>
<sequence>MTGGKDIEVLPEQAASLDGEKTRHDATLEPEIDGHYEPLRTGARSTPRPVSRAQSANSTSTSVRRFRSNNGHGCAELDDSTDEAKPVGGSGGVEKDPFEVSWESDRDPLCPRSMSLLHKWAIVLIVGMGSLCVTCASSIYTSTYDQMNPEFGMSKIVGTLGLSTFVLGIALGPLLMSPLSEFYGRRPIYLVSWTMFLVWIIPSAVARNAETMIVVRFFDGFAGSSFLSVAGGTVSDVFRRDAIQAPMTIISLSPFIGPSLGPLLGGFINSNTNWRWTYWASIITVSSRSSRRANVVMIQFLLIWAALMLACIVFLAPETFHPIKLREKARLLRKETGDDRWRAPMEKTDKSIARTIGFSLLRPFQLLIFEPMCLLLCLFSAVLLGILYLFFGAFGVIFGSVYSFNLWQTGLAFLGIFTGMIAASATDPIWRRIHDRLLAQNDGISEPEFRLPPAVAGAVLVPVGLFWFAWSAYPWVHWIVPIIGSGVFGMGTLLVFTGIFTFLVDAYPLYSASALAANAFTRCAFAAAFPLFGLQMYQKLGNQWGSSLLAFLTVAMMPLPWLFFRYGKRLRRNSRYAS</sequence>